<feature type="transmembrane region" description="Helical" evidence="1">
    <location>
        <begin position="44"/>
        <end position="63"/>
    </location>
</feature>
<feature type="transmembrane region" description="Helical" evidence="1">
    <location>
        <begin position="97"/>
        <end position="115"/>
    </location>
</feature>
<evidence type="ECO:0000259" key="2">
    <source>
        <dbReference type="PROSITE" id="PS50125"/>
    </source>
</evidence>
<dbReference type="OrthoDB" id="341967at2"/>
<dbReference type="PANTHER" id="PTHR43081">
    <property type="entry name" value="ADENYLATE CYCLASE, TERMINAL-DIFFERENTIATION SPECIFIC-RELATED"/>
    <property type="match status" value="1"/>
</dbReference>
<dbReference type="SMART" id="SM00044">
    <property type="entry name" value="CYCc"/>
    <property type="match status" value="1"/>
</dbReference>
<dbReference type="STRING" id="254406.SAMN04488042_103151"/>
<dbReference type="Gene3D" id="3.30.70.1230">
    <property type="entry name" value="Nucleotide cyclase"/>
    <property type="match status" value="1"/>
</dbReference>
<name>A0A1I4MMK7_9RHOB</name>
<keyword evidence="1" id="KW-1133">Transmembrane helix</keyword>
<keyword evidence="1" id="KW-0812">Transmembrane</keyword>
<evidence type="ECO:0000313" key="3">
    <source>
        <dbReference type="EMBL" id="SFM04313.1"/>
    </source>
</evidence>
<keyword evidence="4" id="KW-1185">Reference proteome</keyword>
<gene>
    <name evidence="3" type="ORF">SAMN04488042_103151</name>
</gene>
<dbReference type="Pfam" id="PF00211">
    <property type="entry name" value="Guanylate_cyc"/>
    <property type="match status" value="1"/>
</dbReference>
<sequence>MNTQTPILSLFARRRSDDLPHKDSPEYQYTEAVLERHKQQGLELAVRVRWAALFVIAILLLFLVPMPDVWYFEGILALLALNGWLMRRVGKVGLSRVELLLIFFDLFLMTAGMVGPNPLSEHTWPHAMQYRFGNFIYLFVILAAGTLAYSWRTVMAIGTWTTGLWLGALLLSLWFVEPLPGLSEAMIAAYPDQPEMAAWLDPNSYVIQMRVQEIAVFLIVAMIMAVSVRRFNGLLRSNAALERERTNLSRYFSPNVVEALSTNDEPLKRIRNHEIAVLFVDIVGFTEFAARRAPEEVIETLREFHGLMEKAVFNHGGTLDKYLGDGLMVTFGTPEPTDKDAINALECVHQMMDDLDAWNNDRIARGQPPLRVGFGAHYGPAVLADIGANRLEFAVVGNTVNVASRLEALTRGLNARLVISDSMRDEVVKEGGHACLAGLRRFEDQDIRGVEDKLTVWAFERPQDQG</sequence>
<dbReference type="InterPro" id="IPR001054">
    <property type="entry name" value="A/G_cyclase"/>
</dbReference>
<dbReference type="SUPFAM" id="SSF55073">
    <property type="entry name" value="Nucleotide cyclase"/>
    <property type="match status" value="1"/>
</dbReference>
<keyword evidence="1" id="KW-0472">Membrane</keyword>
<evidence type="ECO:0000313" key="4">
    <source>
        <dbReference type="Proteomes" id="UP000199144"/>
    </source>
</evidence>
<dbReference type="Proteomes" id="UP000199144">
    <property type="component" value="Unassembled WGS sequence"/>
</dbReference>
<dbReference type="PROSITE" id="PS50125">
    <property type="entry name" value="GUANYLATE_CYCLASE_2"/>
    <property type="match status" value="1"/>
</dbReference>
<dbReference type="GO" id="GO:0035556">
    <property type="term" value="P:intracellular signal transduction"/>
    <property type="evidence" value="ECO:0007669"/>
    <property type="project" value="InterPro"/>
</dbReference>
<feature type="transmembrane region" description="Helical" evidence="1">
    <location>
        <begin position="135"/>
        <end position="151"/>
    </location>
</feature>
<dbReference type="GO" id="GO:0006171">
    <property type="term" value="P:cAMP biosynthetic process"/>
    <property type="evidence" value="ECO:0007669"/>
    <property type="project" value="TreeGrafter"/>
</dbReference>
<feature type="transmembrane region" description="Helical" evidence="1">
    <location>
        <begin position="209"/>
        <end position="228"/>
    </location>
</feature>
<feature type="domain" description="Guanylate cyclase" evidence="2">
    <location>
        <begin position="276"/>
        <end position="407"/>
    </location>
</feature>
<dbReference type="InterPro" id="IPR029787">
    <property type="entry name" value="Nucleotide_cyclase"/>
</dbReference>
<feature type="transmembrane region" description="Helical" evidence="1">
    <location>
        <begin position="69"/>
        <end position="85"/>
    </location>
</feature>
<feature type="transmembrane region" description="Helical" evidence="1">
    <location>
        <begin position="158"/>
        <end position="176"/>
    </location>
</feature>
<accession>A0A1I4MMK7</accession>
<protein>
    <submittedName>
        <fullName evidence="3">Adenylate/guanylate cyclase</fullName>
    </submittedName>
</protein>
<evidence type="ECO:0000256" key="1">
    <source>
        <dbReference type="SAM" id="Phobius"/>
    </source>
</evidence>
<dbReference type="RefSeq" id="WP_093093627.1">
    <property type="nucleotide sequence ID" value="NZ_FOTQ01000003.1"/>
</dbReference>
<dbReference type="GO" id="GO:0004016">
    <property type="term" value="F:adenylate cyclase activity"/>
    <property type="evidence" value="ECO:0007669"/>
    <property type="project" value="UniProtKB-ARBA"/>
</dbReference>
<dbReference type="EMBL" id="FOTQ01000003">
    <property type="protein sequence ID" value="SFM04313.1"/>
    <property type="molecule type" value="Genomic_DNA"/>
</dbReference>
<dbReference type="InterPro" id="IPR050697">
    <property type="entry name" value="Adenylyl/Guanylyl_Cyclase_3/4"/>
</dbReference>
<proteinExistence type="predicted"/>
<dbReference type="CDD" id="cd07302">
    <property type="entry name" value="CHD"/>
    <property type="match status" value="1"/>
</dbReference>
<dbReference type="AlphaFoldDB" id="A0A1I4MMK7"/>
<reference evidence="3 4" key="1">
    <citation type="submission" date="2016-10" db="EMBL/GenBank/DDBJ databases">
        <authorList>
            <person name="de Groot N.N."/>
        </authorList>
    </citation>
    <scope>NUCLEOTIDE SEQUENCE [LARGE SCALE GENOMIC DNA]</scope>
    <source>
        <strain evidence="3 4">DSM 15283</strain>
    </source>
</reference>
<dbReference type="PANTHER" id="PTHR43081:SF20">
    <property type="entry name" value="TWO-COMPONENT RESPONSE REGULATOR"/>
    <property type="match status" value="1"/>
</dbReference>
<organism evidence="3 4">
    <name type="scientific">Shimia aestuarii</name>
    <dbReference type="NCBI Taxonomy" id="254406"/>
    <lineage>
        <taxon>Bacteria</taxon>
        <taxon>Pseudomonadati</taxon>
        <taxon>Pseudomonadota</taxon>
        <taxon>Alphaproteobacteria</taxon>
        <taxon>Rhodobacterales</taxon>
        <taxon>Roseobacteraceae</taxon>
    </lineage>
</organism>